<dbReference type="EMBL" id="MU128937">
    <property type="protein sequence ID" value="KAF9516621.1"/>
    <property type="molecule type" value="Genomic_DNA"/>
</dbReference>
<dbReference type="OrthoDB" id="2562444at2759"/>
<feature type="region of interest" description="Disordered" evidence="1">
    <location>
        <begin position="696"/>
        <end position="725"/>
    </location>
</feature>
<feature type="region of interest" description="Disordered" evidence="1">
    <location>
        <begin position="753"/>
        <end position="790"/>
    </location>
</feature>
<feature type="compositionally biased region" description="Pro residues" evidence="1">
    <location>
        <begin position="354"/>
        <end position="364"/>
    </location>
</feature>
<dbReference type="Proteomes" id="UP000886523">
    <property type="component" value="Unassembled WGS sequence"/>
</dbReference>
<gene>
    <name evidence="2" type="ORF">BS47DRAFT_1360089</name>
</gene>
<dbReference type="AlphaFoldDB" id="A0A9P6DVP3"/>
<feature type="compositionally biased region" description="Polar residues" evidence="1">
    <location>
        <begin position="534"/>
        <end position="545"/>
    </location>
</feature>
<feature type="compositionally biased region" description="Basic and acidic residues" evidence="1">
    <location>
        <begin position="762"/>
        <end position="772"/>
    </location>
</feature>
<evidence type="ECO:0000313" key="3">
    <source>
        <dbReference type="Proteomes" id="UP000886523"/>
    </source>
</evidence>
<proteinExistence type="predicted"/>
<feature type="compositionally biased region" description="Basic and acidic residues" evidence="1">
    <location>
        <begin position="696"/>
        <end position="708"/>
    </location>
</feature>
<evidence type="ECO:0000256" key="1">
    <source>
        <dbReference type="SAM" id="MobiDB-lite"/>
    </source>
</evidence>
<organism evidence="2 3">
    <name type="scientific">Hydnum rufescens UP504</name>
    <dbReference type="NCBI Taxonomy" id="1448309"/>
    <lineage>
        <taxon>Eukaryota</taxon>
        <taxon>Fungi</taxon>
        <taxon>Dikarya</taxon>
        <taxon>Basidiomycota</taxon>
        <taxon>Agaricomycotina</taxon>
        <taxon>Agaricomycetes</taxon>
        <taxon>Cantharellales</taxon>
        <taxon>Hydnaceae</taxon>
        <taxon>Hydnum</taxon>
    </lineage>
</organism>
<feature type="compositionally biased region" description="Polar residues" evidence="1">
    <location>
        <begin position="390"/>
        <end position="399"/>
    </location>
</feature>
<feature type="compositionally biased region" description="Basic and acidic residues" evidence="1">
    <location>
        <begin position="780"/>
        <end position="790"/>
    </location>
</feature>
<sequence>MAAQAEQAVSPRDDSQEVFRPILLRSSTPPPSEKVSLFLKGMAEAPRVSKPLSNFGSEFDHMSGIIPWESENHLGFMGGPPVNIPADAQATHELNEELFNGDPNDSPLAYAAALGPHPYQEPEVRQPDEIQSVEQDRSTVLGVDPPPPPPKSIVASPQKEFRNGKIIDSSSSWGNKGPIPHSWKPTPGDTPAIAAAVPLPAPGQTPGTPFISIQPPTDPARSASRTPPPQVLQSESGKSRKSKSHMSEVINATDMLQDGPQYTPLMIGLSLYQENNANEEDDNNTIMQGEKKDASVKSPSVHGHQDQAALPSPFTAGGRSHSRAPSRAERALSPVGKSEHSPHRTSNNVHGPSTPTPSKVPLPSSPTGGSVYVPLQIGSPPRQSPKAPTKASSVTSAARSPTRAKSPIPDVTSPSKRAPSLHPLSGKGESAVSPQSPTRLHPLTDILRHEGAKSPPNVPRSRTPQSVRSHRSTAVNDLPPITVQLNQTSDGDHDIKPVNRMSTPVDDGSRAPSRAISPLRHQSHPGEDEDDRAGNSQEEQDQVTPLANAKEITEIDLTRTPRTSYTAFTATPSILAGEVNSSHFHDEELCILLHAADNEYTHDVVKKVLRKGVRDRVRKLGLDHQKEGVHRQRAIKAVKESPDVGALTSREDNSIMSQRLLQEETPPKWAESLFALLREQQMHIERLEDATRVYSRHSDHLHDQDERTFQGPEQDQAPTVDHGEDGEEYADEYAQTPHMTVPIDTPHEEAEEFYDEEDLDEDGRTDGDDTRSKVGTLTQREYDAEGDERSEYNPHVEKAELYRLRIKEQPHEKGVEKTWHVAETGRTQPETLPEIPGSDDHGGYLEDRHAHAIHEDIHHNEVENDHPNSPPLPPLPLEATRNALTSYPPGAQWTSTDWQVQQSQQLPSWQRVYQRLLNWAVVWSEAELQRALASTLPGVHVDEVALTIWLTQTYKRYVRAKHVEHPPGRVDRLYIPPNIADAINVAVFNGRHGDAKVMLRELWAPFGFDGMPRLLIVLARHRRDANHYVVHRFALPEGSLTTYDTYPEKALADGRPLGWWFAIQAAWPNAMYPQPDNLVQKIIRINRPMQLTIDNSVAAAAIWRNLIMGSKAERSVDLIRLRDLINTEVKSLIARKELGRLSVMGGKTQWEAIPP</sequence>
<reference evidence="2" key="1">
    <citation type="journal article" date="2020" name="Nat. Commun.">
        <title>Large-scale genome sequencing of mycorrhizal fungi provides insights into the early evolution of symbiotic traits.</title>
        <authorList>
            <person name="Miyauchi S."/>
            <person name="Kiss E."/>
            <person name="Kuo A."/>
            <person name="Drula E."/>
            <person name="Kohler A."/>
            <person name="Sanchez-Garcia M."/>
            <person name="Morin E."/>
            <person name="Andreopoulos B."/>
            <person name="Barry K.W."/>
            <person name="Bonito G."/>
            <person name="Buee M."/>
            <person name="Carver A."/>
            <person name="Chen C."/>
            <person name="Cichocki N."/>
            <person name="Clum A."/>
            <person name="Culley D."/>
            <person name="Crous P.W."/>
            <person name="Fauchery L."/>
            <person name="Girlanda M."/>
            <person name="Hayes R.D."/>
            <person name="Keri Z."/>
            <person name="LaButti K."/>
            <person name="Lipzen A."/>
            <person name="Lombard V."/>
            <person name="Magnuson J."/>
            <person name="Maillard F."/>
            <person name="Murat C."/>
            <person name="Nolan M."/>
            <person name="Ohm R.A."/>
            <person name="Pangilinan J."/>
            <person name="Pereira M.F."/>
            <person name="Perotto S."/>
            <person name="Peter M."/>
            <person name="Pfister S."/>
            <person name="Riley R."/>
            <person name="Sitrit Y."/>
            <person name="Stielow J.B."/>
            <person name="Szollosi G."/>
            <person name="Zifcakova L."/>
            <person name="Stursova M."/>
            <person name="Spatafora J.W."/>
            <person name="Tedersoo L."/>
            <person name="Vaario L.M."/>
            <person name="Yamada A."/>
            <person name="Yan M."/>
            <person name="Wang P."/>
            <person name="Xu J."/>
            <person name="Bruns T."/>
            <person name="Baldrian P."/>
            <person name="Vilgalys R."/>
            <person name="Dunand C."/>
            <person name="Henrissat B."/>
            <person name="Grigoriev I.V."/>
            <person name="Hibbett D."/>
            <person name="Nagy L.G."/>
            <person name="Martin F.M."/>
        </authorList>
    </citation>
    <scope>NUCLEOTIDE SEQUENCE</scope>
    <source>
        <strain evidence="2">UP504</strain>
    </source>
</reference>
<accession>A0A9P6DVP3</accession>
<feature type="region of interest" description="Disordered" evidence="1">
    <location>
        <begin position="135"/>
        <end position="548"/>
    </location>
</feature>
<feature type="compositionally biased region" description="Polar residues" evidence="1">
    <location>
        <begin position="460"/>
        <end position="475"/>
    </location>
</feature>
<feature type="compositionally biased region" description="Polar residues" evidence="1">
    <location>
        <begin position="344"/>
        <end position="353"/>
    </location>
</feature>
<comment type="caution">
    <text evidence="2">The sequence shown here is derived from an EMBL/GenBank/DDBJ whole genome shotgun (WGS) entry which is preliminary data.</text>
</comment>
<keyword evidence="3" id="KW-1185">Reference proteome</keyword>
<name>A0A9P6DVP3_9AGAM</name>
<evidence type="ECO:0000313" key="2">
    <source>
        <dbReference type="EMBL" id="KAF9516621.1"/>
    </source>
</evidence>
<protein>
    <submittedName>
        <fullName evidence="2">Uncharacterized protein</fullName>
    </submittedName>
</protein>